<evidence type="ECO:0000256" key="6">
    <source>
        <dbReference type="ARBA" id="ARBA00022741"/>
    </source>
</evidence>
<dbReference type="HAMAP" id="MF_00692">
    <property type="entry name" value="SelO"/>
    <property type="match status" value="1"/>
</dbReference>
<keyword evidence="4" id="KW-0548">Nucleotidyltransferase</keyword>
<dbReference type="GO" id="GO:0005524">
    <property type="term" value="F:ATP binding"/>
    <property type="evidence" value="ECO:0007669"/>
    <property type="project" value="UniProtKB-KW"/>
</dbReference>
<evidence type="ECO:0000256" key="1">
    <source>
        <dbReference type="ARBA" id="ARBA00001946"/>
    </source>
</evidence>
<dbReference type="NCBIfam" id="NF000658">
    <property type="entry name" value="PRK00029.1"/>
    <property type="match status" value="1"/>
</dbReference>
<keyword evidence="3" id="KW-0808">Transferase</keyword>
<organism evidence="9">
    <name type="scientific">hydrothermal vent metagenome</name>
    <dbReference type="NCBI Taxonomy" id="652676"/>
    <lineage>
        <taxon>unclassified sequences</taxon>
        <taxon>metagenomes</taxon>
        <taxon>ecological metagenomes</taxon>
    </lineage>
</organism>
<reference evidence="9" key="1">
    <citation type="submission" date="2018-06" db="EMBL/GenBank/DDBJ databases">
        <authorList>
            <person name="Zhirakovskaya E."/>
        </authorList>
    </citation>
    <scope>NUCLEOTIDE SEQUENCE</scope>
</reference>
<dbReference type="PANTHER" id="PTHR32057">
    <property type="entry name" value="PROTEIN ADENYLYLTRANSFERASE SELO, MITOCHONDRIAL"/>
    <property type="match status" value="1"/>
</dbReference>
<dbReference type="AlphaFoldDB" id="A0A3B1CWF9"/>
<keyword evidence="8" id="KW-0460">Magnesium</keyword>
<keyword evidence="5" id="KW-0479">Metal-binding</keyword>
<proteinExistence type="inferred from homology"/>
<dbReference type="Pfam" id="PF02696">
    <property type="entry name" value="SelO"/>
    <property type="match status" value="1"/>
</dbReference>
<evidence type="ECO:0000256" key="7">
    <source>
        <dbReference type="ARBA" id="ARBA00022840"/>
    </source>
</evidence>
<sequence>MFNFDNSYAQLPERFYAKVHPEKFSNPTLIAFNQDLANEILGLNVDTFNAQDLAEIFSAQRILPKSNPIALAYAGHQFGHFSPQLGDGRALLLGEILSPEGARFDIQLKGSGRTPFSRNGDGKSSLGPVIREYIVSEAMHFLGVPTTRALAAVSTGDFVYREQALPGGIFTRVACSHIRIGTFEYFAGQRDNEALEVLIRYSLDRHYPGIQHGKNIYLDFLQAVAHAQAALVAKWMSFGFIHGVMNTDNMSISGETLDYGPCAFMDNYAANRVFSSIDQNGRYAYNNQISIAQWNLYRLASCFLPFIHEDQDVAIKITEEASKDMMAVYEEKWKRAMIKKLGLFDLKFQDKALINKWLQLLEDEDLDFTLSFRKLSEENCDLKNNICFNDFFVCWKKRLKSQSQSFQDSIKLMNSVNPVFIPRNHQVERAIQLSLAGDYSVFKEMNELLKIPYIDQNEFLNYKEPPKLEERIGATFCGT</sequence>
<evidence type="ECO:0000256" key="2">
    <source>
        <dbReference type="ARBA" id="ARBA00009747"/>
    </source>
</evidence>
<evidence type="ECO:0000256" key="4">
    <source>
        <dbReference type="ARBA" id="ARBA00022695"/>
    </source>
</evidence>
<dbReference type="PANTHER" id="PTHR32057:SF14">
    <property type="entry name" value="PROTEIN ADENYLYLTRANSFERASE SELO, MITOCHONDRIAL"/>
    <property type="match status" value="1"/>
</dbReference>
<keyword evidence="7" id="KW-0067">ATP-binding</keyword>
<dbReference type="EMBL" id="UOGJ01000022">
    <property type="protein sequence ID" value="VAX34986.1"/>
    <property type="molecule type" value="Genomic_DNA"/>
</dbReference>
<gene>
    <name evidence="9" type="ORF">MNBD_UNCLBAC01-253</name>
</gene>
<evidence type="ECO:0000256" key="8">
    <source>
        <dbReference type="ARBA" id="ARBA00022842"/>
    </source>
</evidence>
<protein>
    <submittedName>
        <fullName evidence="9">UPF0061 protein YdiU</fullName>
    </submittedName>
</protein>
<comment type="cofactor">
    <cofactor evidence="1">
        <name>Mg(2+)</name>
        <dbReference type="ChEBI" id="CHEBI:18420"/>
    </cofactor>
</comment>
<keyword evidence="6" id="KW-0547">Nucleotide-binding</keyword>
<dbReference type="GO" id="GO:0070733">
    <property type="term" value="F:AMPylase activity"/>
    <property type="evidence" value="ECO:0007669"/>
    <property type="project" value="TreeGrafter"/>
</dbReference>
<accession>A0A3B1CWF9</accession>
<dbReference type="GO" id="GO:0046872">
    <property type="term" value="F:metal ion binding"/>
    <property type="evidence" value="ECO:0007669"/>
    <property type="project" value="UniProtKB-KW"/>
</dbReference>
<evidence type="ECO:0000256" key="3">
    <source>
        <dbReference type="ARBA" id="ARBA00022679"/>
    </source>
</evidence>
<evidence type="ECO:0000256" key="5">
    <source>
        <dbReference type="ARBA" id="ARBA00022723"/>
    </source>
</evidence>
<comment type="similarity">
    <text evidence="2">Belongs to the SELO family.</text>
</comment>
<dbReference type="InterPro" id="IPR003846">
    <property type="entry name" value="SelO"/>
</dbReference>
<name>A0A3B1CWF9_9ZZZZ</name>
<evidence type="ECO:0000313" key="9">
    <source>
        <dbReference type="EMBL" id="VAX34986.1"/>
    </source>
</evidence>